<dbReference type="EMBL" id="QKWP01000462">
    <property type="protein sequence ID" value="RIB19638.1"/>
    <property type="molecule type" value="Genomic_DNA"/>
</dbReference>
<keyword evidence="3" id="KW-1185">Reference proteome</keyword>
<dbReference type="Proteomes" id="UP000266673">
    <property type="component" value="Unassembled WGS sequence"/>
</dbReference>
<dbReference type="STRING" id="44941.A0A397VD21"/>
<sequence length="355" mass="40380">MPLTGPCVIAICKKKLTNWKAVTENLIEKGQTNNTLPSYLQVGDTICLDCYNGIVTNRSAKFQEHARRPETDEPENKEKEPPIYSFDEFRTIMEEKDTRLKNFFDELYLLSNLQSKNKETKIRVKKQLLFICYFLCGIKNKFVNDAKRDLSLYLDSTGASDTTIDTLAKLGIAVTSHSIARCKVNASEEHAEVVDSALARHMEKAIVLNIDDYHSIHTPRMPNTATTSTAAHLATILMNPITNQAAIPQENIHNPLLVDANLIKLNIGNRFMAPYGLLHNQRWGFRTVDDGTRLEELTVHSYDVRLQEKRHSRSMKNVVLIDLQENQLHSMDEYIEAINTVTSSVMLNSFLKELN</sequence>
<accession>A0A397VD21</accession>
<name>A0A397VD21_9GLOM</name>
<dbReference type="AlphaFoldDB" id="A0A397VD21"/>
<evidence type="ECO:0000313" key="3">
    <source>
        <dbReference type="Proteomes" id="UP000266673"/>
    </source>
</evidence>
<proteinExistence type="predicted"/>
<evidence type="ECO:0000256" key="1">
    <source>
        <dbReference type="SAM" id="MobiDB-lite"/>
    </source>
</evidence>
<gene>
    <name evidence="2" type="ORF">C2G38_2181293</name>
</gene>
<organism evidence="2 3">
    <name type="scientific">Gigaspora rosea</name>
    <dbReference type="NCBI Taxonomy" id="44941"/>
    <lineage>
        <taxon>Eukaryota</taxon>
        <taxon>Fungi</taxon>
        <taxon>Fungi incertae sedis</taxon>
        <taxon>Mucoromycota</taxon>
        <taxon>Glomeromycotina</taxon>
        <taxon>Glomeromycetes</taxon>
        <taxon>Diversisporales</taxon>
        <taxon>Gigasporaceae</taxon>
        <taxon>Gigaspora</taxon>
    </lineage>
</organism>
<feature type="region of interest" description="Disordered" evidence="1">
    <location>
        <begin position="62"/>
        <end position="81"/>
    </location>
</feature>
<protein>
    <submittedName>
        <fullName evidence="2">Uncharacterized protein</fullName>
    </submittedName>
</protein>
<reference evidence="2 3" key="1">
    <citation type="submission" date="2018-06" db="EMBL/GenBank/DDBJ databases">
        <title>Comparative genomics reveals the genomic features of Rhizophagus irregularis, R. cerebriforme, R. diaphanum and Gigaspora rosea, and their symbiotic lifestyle signature.</title>
        <authorList>
            <person name="Morin E."/>
            <person name="San Clemente H."/>
            <person name="Chen E.C.H."/>
            <person name="De La Providencia I."/>
            <person name="Hainaut M."/>
            <person name="Kuo A."/>
            <person name="Kohler A."/>
            <person name="Murat C."/>
            <person name="Tang N."/>
            <person name="Roy S."/>
            <person name="Loubradou J."/>
            <person name="Henrissat B."/>
            <person name="Grigoriev I.V."/>
            <person name="Corradi N."/>
            <person name="Roux C."/>
            <person name="Martin F.M."/>
        </authorList>
    </citation>
    <scope>NUCLEOTIDE SEQUENCE [LARGE SCALE GENOMIC DNA]</scope>
    <source>
        <strain evidence="2 3">DAOM 194757</strain>
    </source>
</reference>
<dbReference type="OrthoDB" id="2436309at2759"/>
<evidence type="ECO:0000313" key="2">
    <source>
        <dbReference type="EMBL" id="RIB19638.1"/>
    </source>
</evidence>
<comment type="caution">
    <text evidence="2">The sequence shown here is derived from an EMBL/GenBank/DDBJ whole genome shotgun (WGS) entry which is preliminary data.</text>
</comment>